<reference evidence="2" key="1">
    <citation type="journal article" date="2014" name="Int. J. Syst. Evol. Microbiol.">
        <title>Complete genome sequence of Corynebacterium casei LMG S-19264T (=DSM 44701T), isolated from a smear-ripened cheese.</title>
        <authorList>
            <consortium name="US DOE Joint Genome Institute (JGI-PGF)"/>
            <person name="Walter F."/>
            <person name="Albersmeier A."/>
            <person name="Kalinowski J."/>
            <person name="Ruckert C."/>
        </authorList>
    </citation>
    <scope>NUCLEOTIDE SEQUENCE</scope>
    <source>
        <strain evidence="2">CGMCC 1.12408</strain>
    </source>
</reference>
<organism evidence="2 3">
    <name type="scientific">Ornithinibacillus halotolerans</name>
    <dbReference type="NCBI Taxonomy" id="1274357"/>
    <lineage>
        <taxon>Bacteria</taxon>
        <taxon>Bacillati</taxon>
        <taxon>Bacillota</taxon>
        <taxon>Bacilli</taxon>
        <taxon>Bacillales</taxon>
        <taxon>Bacillaceae</taxon>
        <taxon>Ornithinibacillus</taxon>
    </lineage>
</organism>
<evidence type="ECO:0000259" key="1">
    <source>
        <dbReference type="Pfam" id="PF13349"/>
    </source>
</evidence>
<feature type="domain" description="DUF4097" evidence="1">
    <location>
        <begin position="216"/>
        <end position="361"/>
    </location>
</feature>
<comment type="caution">
    <text evidence="2">The sequence shown here is derived from an EMBL/GenBank/DDBJ whole genome shotgun (WGS) entry which is preliminary data.</text>
</comment>
<dbReference type="PANTHER" id="PTHR34094">
    <property type="match status" value="1"/>
</dbReference>
<dbReference type="AlphaFoldDB" id="A0A916SBY8"/>
<dbReference type="PANTHER" id="PTHR34094:SF1">
    <property type="entry name" value="PROTEIN FAM185A"/>
    <property type="match status" value="1"/>
</dbReference>
<keyword evidence="3" id="KW-1185">Reference proteome</keyword>
<gene>
    <name evidence="2" type="ORF">GCM10008025_39300</name>
</gene>
<protein>
    <recommendedName>
        <fullName evidence="1">DUF4097 domain-containing protein</fullName>
    </recommendedName>
</protein>
<proteinExistence type="predicted"/>
<dbReference type="RefSeq" id="WP_188386385.1">
    <property type="nucleotide sequence ID" value="NZ_BMEY01000036.1"/>
</dbReference>
<dbReference type="Pfam" id="PF13349">
    <property type="entry name" value="DUF4097"/>
    <property type="match status" value="2"/>
</dbReference>
<name>A0A916SBY8_9BACI</name>
<dbReference type="EMBL" id="BMEY01000036">
    <property type="protein sequence ID" value="GGA93057.1"/>
    <property type="molecule type" value="Genomic_DNA"/>
</dbReference>
<dbReference type="Proteomes" id="UP000613512">
    <property type="component" value="Unassembled WGS sequence"/>
</dbReference>
<reference evidence="2" key="2">
    <citation type="submission" date="2020-09" db="EMBL/GenBank/DDBJ databases">
        <authorList>
            <person name="Sun Q."/>
            <person name="Zhou Y."/>
        </authorList>
    </citation>
    <scope>NUCLEOTIDE SEQUENCE</scope>
    <source>
        <strain evidence="2">CGMCC 1.12408</strain>
    </source>
</reference>
<sequence length="366" mass="39533">MKIEKTVETVVNNVMKNLKSSFVKEQVIQKKRIDSTSLKEIFITTSNLDVEVKSHNNPYIDIILKTYENGPEMDVIYSEDKLEVSVVNSKQSSVQVAIIPFTKVVPFTKMEFYVPTAVAESWDVRSGSADINFTDVIMNKLAIHTGSGDISLSDIEAGEIKVRCASGDVKCKDIKSDSCMTKSASGDMVFRKLIVSNMTTESSSGDILLTDHQGANLEVKMGSGDVDLNDIDVVNGTIVLHSGDVDANRVQAEMLNIDNKSGDIGIDNFTGVVNGSNGSGDITLGVQNECTINLDANSGDIAVKLAKEIGMNATVDVTSQSEDITTNLPLQLKDDSSRLLGVTGEGENTIRITTKTGDVKVYMEGK</sequence>
<evidence type="ECO:0000313" key="3">
    <source>
        <dbReference type="Proteomes" id="UP000613512"/>
    </source>
</evidence>
<feature type="domain" description="DUF4097" evidence="1">
    <location>
        <begin position="39"/>
        <end position="213"/>
    </location>
</feature>
<accession>A0A916SBY8</accession>
<evidence type="ECO:0000313" key="2">
    <source>
        <dbReference type="EMBL" id="GGA93057.1"/>
    </source>
</evidence>
<dbReference type="InterPro" id="IPR025164">
    <property type="entry name" value="Toastrack_DUF4097"/>
</dbReference>